<evidence type="ECO:0000313" key="2">
    <source>
        <dbReference type="Proteomes" id="UP000093898"/>
    </source>
</evidence>
<protein>
    <submittedName>
        <fullName evidence="1">Phage tail protein</fullName>
    </submittedName>
</protein>
<dbReference type="AlphaFoldDB" id="A0A1A3H139"/>
<dbReference type="OrthoDB" id="4094653at2"/>
<evidence type="ECO:0000313" key="1">
    <source>
        <dbReference type="EMBL" id="OBJ41324.1"/>
    </source>
</evidence>
<proteinExistence type="predicted"/>
<accession>A0A1A3H139</accession>
<gene>
    <name evidence="1" type="ORF">A5630_23070</name>
</gene>
<comment type="caution">
    <text evidence="1">The sequence shown here is derived from an EMBL/GenBank/DDBJ whole genome shotgun (WGS) entry which is preliminary data.</text>
</comment>
<dbReference type="Proteomes" id="UP000093898">
    <property type="component" value="Unassembled WGS sequence"/>
</dbReference>
<dbReference type="Pfam" id="PF25681">
    <property type="entry name" value="Phage_TTP_17"/>
    <property type="match status" value="1"/>
</dbReference>
<sequence length="284" mass="29642">MAQNDEAVVIATQGFLFTAPPGTPAPTPDELEATTPETFGAQVLHVALSGTPDTFKLTVAAVSTPDLDADATPEAVQAALEALAGVGVGNVVVTAGDMDGYDVAVVGSKQGSTLTITGTATGGTTPSVTVSQLKAPNGWRPVGHTSADDLPEFGFDGGDPEVKRTWQNSALREVEGDPPADFVTVKLAQFDKNSLELYYGENASTTSGVFGVAGGKTPTNEKAFLVIIVDGPLKIGFYAPKASIRRDDSISLATDDFGTLPIKATFLKLPGRRMFDWIHKKLFA</sequence>
<organism evidence="1 2">
    <name type="scientific">Mycolicibacterium mucogenicum</name>
    <name type="common">Mycobacterium mucogenicum</name>
    <dbReference type="NCBI Taxonomy" id="56689"/>
    <lineage>
        <taxon>Bacteria</taxon>
        <taxon>Bacillati</taxon>
        <taxon>Actinomycetota</taxon>
        <taxon>Actinomycetes</taxon>
        <taxon>Mycobacteriales</taxon>
        <taxon>Mycobacteriaceae</taxon>
        <taxon>Mycolicibacterium</taxon>
    </lineage>
</organism>
<dbReference type="EMBL" id="LZLC01000134">
    <property type="protein sequence ID" value="OBJ41324.1"/>
    <property type="molecule type" value="Genomic_DNA"/>
</dbReference>
<dbReference type="RefSeq" id="WP_064981585.1">
    <property type="nucleotide sequence ID" value="NZ_LZLC01000134.1"/>
</dbReference>
<reference evidence="1 2" key="1">
    <citation type="submission" date="2016-06" db="EMBL/GenBank/DDBJ databases">
        <authorList>
            <person name="Kjaerup R.B."/>
            <person name="Dalgaard T.S."/>
            <person name="Juul-Madsen H.R."/>
        </authorList>
    </citation>
    <scope>NUCLEOTIDE SEQUENCE [LARGE SCALE GENOMIC DNA]</scope>
    <source>
        <strain evidence="1 2">1127319.6</strain>
    </source>
</reference>
<dbReference type="InterPro" id="IPR058154">
    <property type="entry name" value="Bxb1_TTP-like"/>
</dbReference>
<name>A0A1A3H139_MYCMU</name>